<dbReference type="AlphaFoldDB" id="A0A9Q8QLE5"/>
<sequence length="99" mass="11196">MSPCPTSRFLRSCVANVRWRHGQTARCWTTKAASDQITYHIVVASANPPRELCNQQHEGRRRRMITDQFKFNGRATNQPSSGKALDDAAPIGFTRGLFF</sequence>
<organism evidence="1 2">
    <name type="scientific">Purpureocillium takamizusanense</name>
    <dbReference type="NCBI Taxonomy" id="2060973"/>
    <lineage>
        <taxon>Eukaryota</taxon>
        <taxon>Fungi</taxon>
        <taxon>Dikarya</taxon>
        <taxon>Ascomycota</taxon>
        <taxon>Pezizomycotina</taxon>
        <taxon>Sordariomycetes</taxon>
        <taxon>Hypocreomycetidae</taxon>
        <taxon>Hypocreales</taxon>
        <taxon>Ophiocordycipitaceae</taxon>
        <taxon>Purpureocillium</taxon>
    </lineage>
</organism>
<dbReference type="GeneID" id="72069670"/>
<keyword evidence="2" id="KW-1185">Reference proteome</keyword>
<dbReference type="Proteomes" id="UP000829364">
    <property type="component" value="Chromosome 7"/>
</dbReference>
<name>A0A9Q8QLE5_9HYPO</name>
<dbReference type="KEGG" id="ptkz:JDV02_007722"/>
<gene>
    <name evidence="1" type="ORF">JDV02_007722</name>
</gene>
<evidence type="ECO:0000313" key="2">
    <source>
        <dbReference type="Proteomes" id="UP000829364"/>
    </source>
</evidence>
<accession>A0A9Q8QLE5</accession>
<proteinExistence type="predicted"/>
<reference evidence="1" key="1">
    <citation type="submission" date="2021-11" db="EMBL/GenBank/DDBJ databases">
        <title>Purpureocillium_takamizusanense_genome.</title>
        <authorList>
            <person name="Nguyen N.-H."/>
        </authorList>
    </citation>
    <scope>NUCLEOTIDE SEQUENCE</scope>
    <source>
        <strain evidence="1">PT3</strain>
    </source>
</reference>
<dbReference type="EMBL" id="CP086360">
    <property type="protein sequence ID" value="UNI21765.1"/>
    <property type="molecule type" value="Genomic_DNA"/>
</dbReference>
<evidence type="ECO:0000313" key="1">
    <source>
        <dbReference type="EMBL" id="UNI21765.1"/>
    </source>
</evidence>
<protein>
    <submittedName>
        <fullName evidence="1">Uncharacterized protein</fullName>
    </submittedName>
</protein>
<dbReference type="RefSeq" id="XP_047845246.1">
    <property type="nucleotide sequence ID" value="XM_047989247.1"/>
</dbReference>